<evidence type="ECO:0000256" key="4">
    <source>
        <dbReference type="ARBA" id="ARBA00023163"/>
    </source>
</evidence>
<comment type="similarity">
    <text evidence="1">Belongs to the LysR transcriptional regulatory family.</text>
</comment>
<gene>
    <name evidence="6" type="ORF">HMPREF9465_00017</name>
</gene>
<dbReference type="AlphaFoldDB" id="K1KKV8"/>
<dbReference type="Pfam" id="PF00126">
    <property type="entry name" value="HTH_1"/>
    <property type="match status" value="1"/>
</dbReference>
<dbReference type="PANTHER" id="PTHR30118">
    <property type="entry name" value="HTH-TYPE TRANSCRIPTIONAL REGULATOR LEUO-RELATED"/>
    <property type="match status" value="1"/>
</dbReference>
<keyword evidence="3" id="KW-0238">DNA-binding</keyword>
<dbReference type="GO" id="GO:0003700">
    <property type="term" value="F:DNA-binding transcription factor activity"/>
    <property type="evidence" value="ECO:0007669"/>
    <property type="project" value="InterPro"/>
</dbReference>
<evidence type="ECO:0000256" key="2">
    <source>
        <dbReference type="ARBA" id="ARBA00023015"/>
    </source>
</evidence>
<organism evidence="6 7">
    <name type="scientific">Sutterella wadsworthensis 2_1_59BFAA</name>
    <dbReference type="NCBI Taxonomy" id="742823"/>
    <lineage>
        <taxon>Bacteria</taxon>
        <taxon>Pseudomonadati</taxon>
        <taxon>Pseudomonadota</taxon>
        <taxon>Betaproteobacteria</taxon>
        <taxon>Burkholderiales</taxon>
        <taxon>Sutterellaceae</taxon>
        <taxon>Sutterella</taxon>
    </lineage>
</organism>
<dbReference type="Gene3D" id="3.40.190.10">
    <property type="entry name" value="Periplasmic binding protein-like II"/>
    <property type="match status" value="2"/>
</dbReference>
<dbReference type="Gene3D" id="1.10.10.10">
    <property type="entry name" value="Winged helix-like DNA-binding domain superfamily/Winged helix DNA-binding domain"/>
    <property type="match status" value="1"/>
</dbReference>
<dbReference type="PANTHER" id="PTHR30118:SF15">
    <property type="entry name" value="TRANSCRIPTIONAL REGULATORY PROTEIN"/>
    <property type="match status" value="1"/>
</dbReference>
<reference evidence="6 7" key="1">
    <citation type="submission" date="2012-05" db="EMBL/GenBank/DDBJ databases">
        <title>The Genome Sequence of Sutterella wadsworthensis 2_1_59BFAA.</title>
        <authorList>
            <consortium name="The Broad Institute Genome Sequencing Platform"/>
            <person name="Earl A."/>
            <person name="Ward D."/>
            <person name="Feldgarden M."/>
            <person name="Gevers D."/>
            <person name="Daigneault M."/>
            <person name="Strauss J."/>
            <person name="Allen-Vercoe E."/>
            <person name="Walker B."/>
            <person name="Young S.K."/>
            <person name="Zeng Q."/>
            <person name="Gargeya S."/>
            <person name="Fitzgerald M."/>
            <person name="Haas B."/>
            <person name="Abouelleil A."/>
            <person name="Alvarado L."/>
            <person name="Arachchi H.M."/>
            <person name="Berlin A.M."/>
            <person name="Chapman S.B."/>
            <person name="Goldberg J."/>
            <person name="Griggs A."/>
            <person name="Gujja S."/>
            <person name="Hansen M."/>
            <person name="Howarth C."/>
            <person name="Imamovic A."/>
            <person name="Larimer J."/>
            <person name="McCowen C."/>
            <person name="Montmayeur A."/>
            <person name="Murphy C."/>
            <person name="Neiman D."/>
            <person name="Pearson M."/>
            <person name="Priest M."/>
            <person name="Roberts A."/>
            <person name="Saif S."/>
            <person name="Shea T."/>
            <person name="Sisk P."/>
            <person name="Sykes S."/>
            <person name="Wortman J."/>
            <person name="Nusbaum C."/>
            <person name="Birren B."/>
        </authorList>
    </citation>
    <scope>NUCLEOTIDE SEQUENCE [LARGE SCALE GENOMIC DNA]</scope>
    <source>
        <strain evidence="6 7">2_1_59BFAA</strain>
    </source>
</reference>
<proteinExistence type="inferred from homology"/>
<dbReference type="PROSITE" id="PS50931">
    <property type="entry name" value="HTH_LYSR"/>
    <property type="match status" value="1"/>
</dbReference>
<dbReference type="EMBL" id="ADMG01000002">
    <property type="protein sequence ID" value="EKB32334.1"/>
    <property type="molecule type" value="Genomic_DNA"/>
</dbReference>
<dbReference type="STRING" id="742823.HMPREF9465_00017"/>
<dbReference type="eggNOG" id="COG0583">
    <property type="taxonomic scope" value="Bacteria"/>
</dbReference>
<evidence type="ECO:0000313" key="6">
    <source>
        <dbReference type="EMBL" id="EKB32334.1"/>
    </source>
</evidence>
<dbReference type="HOGENOM" id="CLU_039613_39_0_4"/>
<protein>
    <recommendedName>
        <fullName evidence="5">HTH lysR-type domain-containing protein</fullName>
    </recommendedName>
</protein>
<evidence type="ECO:0000313" key="7">
    <source>
        <dbReference type="Proteomes" id="UP000005835"/>
    </source>
</evidence>
<dbReference type="RefSeq" id="WP_005432900.1">
    <property type="nucleotide sequence ID" value="NZ_JH815513.1"/>
</dbReference>
<dbReference type="SUPFAM" id="SSF53850">
    <property type="entry name" value="Periplasmic binding protein-like II"/>
    <property type="match status" value="1"/>
</dbReference>
<keyword evidence="2" id="KW-0805">Transcription regulation</keyword>
<dbReference type="InterPro" id="IPR050389">
    <property type="entry name" value="LysR-type_TF"/>
</dbReference>
<dbReference type="InterPro" id="IPR036388">
    <property type="entry name" value="WH-like_DNA-bd_sf"/>
</dbReference>
<keyword evidence="4" id="KW-0804">Transcription</keyword>
<dbReference type="PATRIC" id="fig|742823.3.peg.17"/>
<dbReference type="SUPFAM" id="SSF46785">
    <property type="entry name" value="Winged helix' DNA-binding domain"/>
    <property type="match status" value="1"/>
</dbReference>
<dbReference type="Proteomes" id="UP000005835">
    <property type="component" value="Unassembled WGS sequence"/>
</dbReference>
<dbReference type="InterPro" id="IPR000847">
    <property type="entry name" value="LysR_HTH_N"/>
</dbReference>
<comment type="caution">
    <text evidence="6">The sequence shown here is derived from an EMBL/GenBank/DDBJ whole genome shotgun (WGS) entry which is preliminary data.</text>
</comment>
<evidence type="ECO:0000259" key="5">
    <source>
        <dbReference type="PROSITE" id="PS50931"/>
    </source>
</evidence>
<dbReference type="InterPro" id="IPR036390">
    <property type="entry name" value="WH_DNA-bd_sf"/>
</dbReference>
<dbReference type="GO" id="GO:0003677">
    <property type="term" value="F:DNA binding"/>
    <property type="evidence" value="ECO:0007669"/>
    <property type="project" value="UniProtKB-KW"/>
</dbReference>
<accession>K1KKV8</accession>
<dbReference type="InterPro" id="IPR005119">
    <property type="entry name" value="LysR_subst-bd"/>
</dbReference>
<keyword evidence="7" id="KW-1185">Reference proteome</keyword>
<sequence>MIKGEKNNIDLSFEDMQFLLALYETQSLTQTAGDMRLSMGAASRRLSHVREVFGDELFVRSGLSMLPTSRMRELRDRLAALVDQTRRLLNPEPLELHEMNRVVRFISADNGIATLLSAAVERFYNAVPNSRFAIEPLDVRVLERLRANEADMAFFPATELPPDFHSLRIYRSKKGILVRDGHPVIEAYEKAGVMTWELLNRWLAVCVTAGMKDGGAKSVEGRRVGVVLPYFLTVPYVVARTDFTFEGPLITLRRFMMDSQFQFRILPMPEESGPFEPRLVWHHCSHTDPFLQWVRGLVVDAARSEARLLGVIDTSEE</sequence>
<evidence type="ECO:0000256" key="3">
    <source>
        <dbReference type="ARBA" id="ARBA00023125"/>
    </source>
</evidence>
<evidence type="ECO:0000256" key="1">
    <source>
        <dbReference type="ARBA" id="ARBA00009437"/>
    </source>
</evidence>
<name>K1KKV8_9BURK</name>
<feature type="domain" description="HTH lysR-type" evidence="5">
    <location>
        <begin position="11"/>
        <end position="68"/>
    </location>
</feature>
<dbReference type="Pfam" id="PF03466">
    <property type="entry name" value="LysR_substrate"/>
    <property type="match status" value="1"/>
</dbReference>